<reference evidence="2 3" key="1">
    <citation type="submission" date="2020-07" db="EMBL/GenBank/DDBJ databases">
        <title>Halosimplex litoreum sp. nov. and Halosimplex rubrum sp. nov., isolated from different salt environments.</title>
        <authorList>
            <person name="Cui H."/>
        </authorList>
    </citation>
    <scope>NUCLEOTIDE SEQUENCE [LARGE SCALE GENOMIC DNA]</scope>
    <source>
        <strain evidence="2 3">R2</strain>
    </source>
</reference>
<keyword evidence="1" id="KW-1133">Transmembrane helix</keyword>
<proteinExistence type="predicted"/>
<keyword evidence="3" id="KW-1185">Reference proteome</keyword>
<dbReference type="RefSeq" id="WP_179920126.1">
    <property type="nucleotide sequence ID" value="NZ_CP058909.1"/>
</dbReference>
<evidence type="ECO:0000256" key="1">
    <source>
        <dbReference type="SAM" id="Phobius"/>
    </source>
</evidence>
<dbReference type="EMBL" id="CP058909">
    <property type="protein sequence ID" value="QLH80295.1"/>
    <property type="molecule type" value="Genomic_DNA"/>
</dbReference>
<gene>
    <name evidence="2" type="ORF">HZS54_01045</name>
</gene>
<protein>
    <submittedName>
        <fullName evidence="2">Uncharacterized protein</fullName>
    </submittedName>
</protein>
<dbReference type="KEGG" id="hpel:HZS54_01045"/>
<organism evidence="2 3">
    <name type="scientific">Halosimplex pelagicum</name>
    <dbReference type="NCBI Taxonomy" id="869886"/>
    <lineage>
        <taxon>Archaea</taxon>
        <taxon>Methanobacteriati</taxon>
        <taxon>Methanobacteriota</taxon>
        <taxon>Stenosarchaea group</taxon>
        <taxon>Halobacteria</taxon>
        <taxon>Halobacteriales</taxon>
        <taxon>Haloarculaceae</taxon>
        <taxon>Halosimplex</taxon>
    </lineage>
</organism>
<dbReference type="OrthoDB" id="241354at2157"/>
<sequence length="55" mass="6219">MSDEDTIYARRNSRILLAIYVVLCGELVFGDEWHVVYSLLVVSVSLVVLVTAYVE</sequence>
<dbReference type="GeneID" id="56081132"/>
<keyword evidence="1" id="KW-0812">Transmembrane</keyword>
<feature type="transmembrane region" description="Helical" evidence="1">
    <location>
        <begin position="35"/>
        <end position="54"/>
    </location>
</feature>
<evidence type="ECO:0000313" key="2">
    <source>
        <dbReference type="EMBL" id="QLH80295.1"/>
    </source>
</evidence>
<evidence type="ECO:0000313" key="3">
    <source>
        <dbReference type="Proteomes" id="UP000509346"/>
    </source>
</evidence>
<dbReference type="Proteomes" id="UP000509346">
    <property type="component" value="Chromosome"/>
</dbReference>
<keyword evidence="1" id="KW-0472">Membrane</keyword>
<accession>A0A7D5TA74</accession>
<name>A0A7D5TA74_9EURY</name>
<dbReference type="AlphaFoldDB" id="A0A7D5TA74"/>
<feature type="transmembrane region" description="Helical" evidence="1">
    <location>
        <begin position="12"/>
        <end position="29"/>
    </location>
</feature>